<dbReference type="PANTHER" id="PTHR13803">
    <property type="entry name" value="SEC24-RELATED PROTEIN"/>
    <property type="match status" value="1"/>
</dbReference>
<dbReference type="AlphaFoldDB" id="A0A5J4R4N6"/>
<proteinExistence type="predicted"/>
<dbReference type="OrthoDB" id="277802at2759"/>
<dbReference type="GO" id="GO:0030127">
    <property type="term" value="C:COPII vesicle coat"/>
    <property type="evidence" value="ECO:0007669"/>
    <property type="project" value="InterPro"/>
</dbReference>
<evidence type="ECO:0000259" key="1">
    <source>
        <dbReference type="Pfam" id="PF04811"/>
    </source>
</evidence>
<dbReference type="InterPro" id="IPR036465">
    <property type="entry name" value="vWFA_dom_sf"/>
</dbReference>
<dbReference type="InterPro" id="IPR050550">
    <property type="entry name" value="SEC23_SEC24_subfamily"/>
</dbReference>
<evidence type="ECO:0000313" key="2">
    <source>
        <dbReference type="EMBL" id="KAA6328608.1"/>
    </source>
</evidence>
<dbReference type="GO" id="GO:0008270">
    <property type="term" value="F:zinc ion binding"/>
    <property type="evidence" value="ECO:0007669"/>
    <property type="project" value="TreeGrafter"/>
</dbReference>
<dbReference type="Gene3D" id="3.40.50.410">
    <property type="entry name" value="von Willebrand factor, type A domain"/>
    <property type="match status" value="1"/>
</dbReference>
<protein>
    <recommendedName>
        <fullName evidence="1">Sec23/Sec24 trunk domain-containing protein</fullName>
    </recommendedName>
</protein>
<dbReference type="GO" id="GO:0070971">
    <property type="term" value="C:endoplasmic reticulum exit site"/>
    <property type="evidence" value="ECO:0007669"/>
    <property type="project" value="TreeGrafter"/>
</dbReference>
<dbReference type="SUPFAM" id="SSF53300">
    <property type="entry name" value="vWA-like"/>
    <property type="match status" value="1"/>
</dbReference>
<dbReference type="Pfam" id="PF04811">
    <property type="entry name" value="Sec23_trunk"/>
    <property type="match status" value="1"/>
</dbReference>
<dbReference type="Proteomes" id="UP000324800">
    <property type="component" value="Unassembled WGS sequence"/>
</dbReference>
<organism evidence="2 3">
    <name type="scientific">Streblomastix strix</name>
    <dbReference type="NCBI Taxonomy" id="222440"/>
    <lineage>
        <taxon>Eukaryota</taxon>
        <taxon>Metamonada</taxon>
        <taxon>Preaxostyla</taxon>
        <taxon>Oxymonadida</taxon>
        <taxon>Streblomastigidae</taxon>
        <taxon>Streblomastix</taxon>
    </lineage>
</organism>
<dbReference type="GO" id="GO:0006886">
    <property type="term" value="P:intracellular protein transport"/>
    <property type="evidence" value="ECO:0007669"/>
    <property type="project" value="InterPro"/>
</dbReference>
<gene>
    <name evidence="2" type="ORF">EZS28_053697</name>
</gene>
<sequence>MKRNQGSSINIFLASRPTVGLGILPDRVEGKVLGTDKEYELLDSPDEYYKKLAVDLIEYRSSVNIFAFPYSYLDIATIGILSKFSGGCVKSYPHFLEIDPLQG</sequence>
<dbReference type="EMBL" id="SNRW01043280">
    <property type="protein sequence ID" value="KAA6328608.1"/>
    <property type="molecule type" value="Genomic_DNA"/>
</dbReference>
<evidence type="ECO:0000313" key="3">
    <source>
        <dbReference type="Proteomes" id="UP000324800"/>
    </source>
</evidence>
<accession>A0A5J4R4N6</accession>
<dbReference type="GO" id="GO:0000149">
    <property type="term" value="F:SNARE binding"/>
    <property type="evidence" value="ECO:0007669"/>
    <property type="project" value="TreeGrafter"/>
</dbReference>
<feature type="domain" description="Sec23/Sec24 trunk" evidence="1">
    <location>
        <begin position="4"/>
        <end position="96"/>
    </location>
</feature>
<name>A0A5J4R4N6_9EUKA</name>
<reference evidence="2 3" key="1">
    <citation type="submission" date="2019-03" db="EMBL/GenBank/DDBJ databases">
        <title>Single cell metagenomics reveals metabolic interactions within the superorganism composed of flagellate Streblomastix strix and complex community of Bacteroidetes bacteria on its surface.</title>
        <authorList>
            <person name="Treitli S.C."/>
            <person name="Kolisko M."/>
            <person name="Husnik F."/>
            <person name="Keeling P."/>
            <person name="Hampl V."/>
        </authorList>
    </citation>
    <scope>NUCLEOTIDE SEQUENCE [LARGE SCALE GENOMIC DNA]</scope>
    <source>
        <strain evidence="2">ST1C</strain>
    </source>
</reference>
<dbReference type="InterPro" id="IPR006896">
    <property type="entry name" value="Sec23/24_trunk_dom"/>
</dbReference>
<dbReference type="GO" id="GO:0090110">
    <property type="term" value="P:COPII-coated vesicle cargo loading"/>
    <property type="evidence" value="ECO:0007669"/>
    <property type="project" value="TreeGrafter"/>
</dbReference>
<comment type="caution">
    <text evidence="2">The sequence shown here is derived from an EMBL/GenBank/DDBJ whole genome shotgun (WGS) entry which is preliminary data.</text>
</comment>